<keyword evidence="4 5" id="KW-0472">Membrane</keyword>
<organism evidence="6 7">
    <name type="scientific">Eurypyga helias</name>
    <name type="common">Sunbittern</name>
    <name type="synonym">Ardea helias</name>
    <dbReference type="NCBI Taxonomy" id="54383"/>
    <lineage>
        <taxon>Eukaryota</taxon>
        <taxon>Metazoa</taxon>
        <taxon>Chordata</taxon>
        <taxon>Craniata</taxon>
        <taxon>Vertebrata</taxon>
        <taxon>Euteleostomi</taxon>
        <taxon>Archelosauria</taxon>
        <taxon>Archosauria</taxon>
        <taxon>Dinosauria</taxon>
        <taxon>Saurischia</taxon>
        <taxon>Theropoda</taxon>
        <taxon>Coelurosauria</taxon>
        <taxon>Aves</taxon>
        <taxon>Neognathae</taxon>
        <taxon>Neoaves</taxon>
        <taxon>Phaethontimorphae</taxon>
        <taxon>Eurypygiformes</taxon>
        <taxon>Eurypygidae</taxon>
        <taxon>Eurypyga</taxon>
    </lineage>
</organism>
<protein>
    <recommendedName>
        <fullName evidence="5">Copper transport protein</fullName>
    </recommendedName>
</protein>
<dbReference type="EMBL" id="KK567947">
    <property type="protein sequence ID" value="KFW05525.1"/>
    <property type="molecule type" value="Genomic_DNA"/>
</dbReference>
<keyword evidence="5" id="KW-0186">Copper</keyword>
<keyword evidence="5" id="KW-0813">Transport</keyword>
<dbReference type="GO" id="GO:0031902">
    <property type="term" value="C:late endosome membrane"/>
    <property type="evidence" value="ECO:0007669"/>
    <property type="project" value="UniProtKB-SubCell"/>
</dbReference>
<sequence length="116" mass="12897">SRAGMALSVLLILLLAMLYEAVKMGKAVLLRRALRALPHSLSRESLVESEEGGTGPAQGRYRRDPLAPRWFWYHVGQTLFHVVQVVLGYMVMLAVMSYNAWVFLGAIVGSTLGYFV</sequence>
<dbReference type="Proteomes" id="UP000054232">
    <property type="component" value="Unassembled WGS sequence"/>
</dbReference>
<dbReference type="PANTHER" id="PTHR12483:SF8">
    <property type="entry name" value="PROTEIN SLC31A2"/>
    <property type="match status" value="1"/>
</dbReference>
<feature type="transmembrane region" description="Helical" evidence="5">
    <location>
        <begin position="6"/>
        <end position="22"/>
    </location>
</feature>
<evidence type="ECO:0000256" key="5">
    <source>
        <dbReference type="RuleBase" id="RU367022"/>
    </source>
</evidence>
<dbReference type="PANTHER" id="PTHR12483">
    <property type="entry name" value="SOLUTE CARRIER FAMILY 31 COPPER TRANSPORTERS"/>
    <property type="match status" value="1"/>
</dbReference>
<dbReference type="Pfam" id="PF04145">
    <property type="entry name" value="Ctr"/>
    <property type="match status" value="1"/>
</dbReference>
<keyword evidence="7" id="KW-1185">Reference proteome</keyword>
<evidence type="ECO:0000256" key="1">
    <source>
        <dbReference type="ARBA" id="ARBA00004107"/>
    </source>
</evidence>
<keyword evidence="5" id="KW-0187">Copper transport</keyword>
<comment type="similarity">
    <text evidence="5">Belongs to the copper transporter (Ctr) (TC 1.A.56) family. SLC31A subfamily.</text>
</comment>
<accession>A0A093IS60</accession>
<keyword evidence="3 5" id="KW-1133">Transmembrane helix</keyword>
<evidence type="ECO:0000313" key="6">
    <source>
        <dbReference type="EMBL" id="KFW05525.1"/>
    </source>
</evidence>
<feature type="non-terminal residue" evidence="6">
    <location>
        <position position="1"/>
    </location>
</feature>
<evidence type="ECO:0000256" key="4">
    <source>
        <dbReference type="ARBA" id="ARBA00023136"/>
    </source>
</evidence>
<dbReference type="GO" id="GO:0005375">
    <property type="term" value="F:copper ion transmembrane transporter activity"/>
    <property type="evidence" value="ECO:0007669"/>
    <property type="project" value="UniProtKB-UniRule"/>
</dbReference>
<feature type="non-terminal residue" evidence="6">
    <location>
        <position position="116"/>
    </location>
</feature>
<evidence type="ECO:0000256" key="2">
    <source>
        <dbReference type="ARBA" id="ARBA00022692"/>
    </source>
</evidence>
<keyword evidence="5" id="KW-0406">Ion transport</keyword>
<dbReference type="AlphaFoldDB" id="A0A093IS60"/>
<evidence type="ECO:0000313" key="7">
    <source>
        <dbReference type="Proteomes" id="UP000054232"/>
    </source>
</evidence>
<name>A0A093IS60_EURHL</name>
<comment type="subcellular location">
    <subcellularLocation>
        <location evidence="1">Late endosome membrane</location>
        <topology evidence="1">Multi-pass membrane protein</topology>
    </subcellularLocation>
    <subcellularLocation>
        <location evidence="5">Membrane</location>
        <topology evidence="5">Multi-pass membrane protein</topology>
    </subcellularLocation>
</comment>
<dbReference type="InterPro" id="IPR007274">
    <property type="entry name" value="Cop_transporter"/>
</dbReference>
<gene>
    <name evidence="6" type="ORF">N326_04325</name>
</gene>
<keyword evidence="2 5" id="KW-0812">Transmembrane</keyword>
<proteinExistence type="inferred from homology"/>
<evidence type="ECO:0000256" key="3">
    <source>
        <dbReference type="ARBA" id="ARBA00022989"/>
    </source>
</evidence>
<reference evidence="6 7" key="1">
    <citation type="submission" date="2014-04" db="EMBL/GenBank/DDBJ databases">
        <title>Genome evolution of avian class.</title>
        <authorList>
            <person name="Zhang G."/>
            <person name="Li C."/>
        </authorList>
    </citation>
    <scope>NUCLEOTIDE SEQUENCE [LARGE SCALE GENOMIC DNA]</scope>
    <source>
        <strain evidence="6">BGI_N326</strain>
    </source>
</reference>